<dbReference type="InterPro" id="IPR041698">
    <property type="entry name" value="Methyltransf_25"/>
</dbReference>
<dbReference type="GO" id="GO:0032259">
    <property type="term" value="P:methylation"/>
    <property type="evidence" value="ECO:0007669"/>
    <property type="project" value="UniProtKB-KW"/>
</dbReference>
<feature type="domain" description="Methyltransferase" evidence="2">
    <location>
        <begin position="36"/>
        <end position="130"/>
    </location>
</feature>
<dbReference type="CDD" id="cd02440">
    <property type="entry name" value="AdoMet_MTases"/>
    <property type="match status" value="1"/>
</dbReference>
<dbReference type="GO" id="GO:0008168">
    <property type="term" value="F:methyltransferase activity"/>
    <property type="evidence" value="ECO:0007669"/>
    <property type="project" value="UniProtKB-KW"/>
</dbReference>
<dbReference type="Pfam" id="PF13649">
    <property type="entry name" value="Methyltransf_25"/>
    <property type="match status" value="1"/>
</dbReference>
<name>A0AA46DZZ8_9FUSO</name>
<sequence>MFYSEIAKYYDYIFPQNKSQLDFIENISPIKNNEIILDVGAATGSLSGLLSLKSKNIFAIDLNNDLLNFAKLKYPNINFIYLDMLKIDTFFNNKKFDKIISFGNTIVHLNTKNNIYDFLKKSFKLLNDKGYLICQIINYDRILNNNISSLSTIENDKIKFIRNYIINNDIIKFNTILEIKEKNKIIENSIPLIPLKKHEIDNMLTKIGFKNINYYSNFKGDKFSFNSVSLIFSAQKI</sequence>
<evidence type="ECO:0000256" key="1">
    <source>
        <dbReference type="ARBA" id="ARBA00022679"/>
    </source>
</evidence>
<evidence type="ECO:0000259" key="2">
    <source>
        <dbReference type="Pfam" id="PF13649"/>
    </source>
</evidence>
<dbReference type="PANTHER" id="PTHR43861">
    <property type="entry name" value="TRANS-ACONITATE 2-METHYLTRANSFERASE-RELATED"/>
    <property type="match status" value="1"/>
</dbReference>
<evidence type="ECO:0000313" key="4">
    <source>
        <dbReference type="Proteomes" id="UP000294678"/>
    </source>
</evidence>
<dbReference type="Proteomes" id="UP000294678">
    <property type="component" value="Unassembled WGS sequence"/>
</dbReference>
<dbReference type="InterPro" id="IPR029063">
    <property type="entry name" value="SAM-dependent_MTases_sf"/>
</dbReference>
<keyword evidence="3" id="KW-0489">Methyltransferase</keyword>
<dbReference type="SUPFAM" id="SSF53335">
    <property type="entry name" value="S-adenosyl-L-methionine-dependent methyltransferases"/>
    <property type="match status" value="1"/>
</dbReference>
<organism evidence="3 4">
    <name type="scientific">Hypnocyclicus thermotrophus</name>
    <dbReference type="NCBI Taxonomy" id="1627895"/>
    <lineage>
        <taxon>Bacteria</taxon>
        <taxon>Fusobacteriati</taxon>
        <taxon>Fusobacteriota</taxon>
        <taxon>Fusobacteriia</taxon>
        <taxon>Fusobacteriales</taxon>
        <taxon>Fusobacteriaceae</taxon>
        <taxon>Hypnocyclicus</taxon>
    </lineage>
</organism>
<keyword evidence="1" id="KW-0808">Transferase</keyword>
<comment type="caution">
    <text evidence="3">The sequence shown here is derived from an EMBL/GenBank/DDBJ whole genome shotgun (WGS) entry which is preliminary data.</text>
</comment>
<accession>A0AA46DZZ8</accession>
<dbReference type="RefSeq" id="WP_134111779.1">
    <property type="nucleotide sequence ID" value="NZ_SOBG01000001.1"/>
</dbReference>
<protein>
    <submittedName>
        <fullName evidence="3">Methyltransferase family protein</fullName>
    </submittedName>
</protein>
<reference evidence="3 4" key="1">
    <citation type="submission" date="2019-03" db="EMBL/GenBank/DDBJ databases">
        <title>Genomic Encyclopedia of Type Strains, Phase IV (KMG-IV): sequencing the most valuable type-strain genomes for metagenomic binning, comparative biology and taxonomic classification.</title>
        <authorList>
            <person name="Goeker M."/>
        </authorList>
    </citation>
    <scope>NUCLEOTIDE SEQUENCE [LARGE SCALE GENOMIC DNA]</scope>
    <source>
        <strain evidence="3 4">DSM 100055</strain>
    </source>
</reference>
<dbReference type="Gene3D" id="2.20.25.110">
    <property type="entry name" value="S-adenosyl-L-methionine-dependent methyltransferases"/>
    <property type="match status" value="1"/>
</dbReference>
<keyword evidence="4" id="KW-1185">Reference proteome</keyword>
<dbReference type="AlphaFoldDB" id="A0AA46DZZ8"/>
<proteinExistence type="predicted"/>
<gene>
    <name evidence="3" type="ORF">EV215_0035</name>
</gene>
<dbReference type="EMBL" id="SOBG01000001">
    <property type="protein sequence ID" value="TDT72247.1"/>
    <property type="molecule type" value="Genomic_DNA"/>
</dbReference>
<evidence type="ECO:0000313" key="3">
    <source>
        <dbReference type="EMBL" id="TDT72247.1"/>
    </source>
</evidence>
<dbReference type="Gene3D" id="3.40.50.150">
    <property type="entry name" value="Vaccinia Virus protein VP39"/>
    <property type="match status" value="1"/>
</dbReference>